<evidence type="ECO:0000313" key="4">
    <source>
        <dbReference type="Proteomes" id="UP000477488"/>
    </source>
</evidence>
<feature type="signal peptide" evidence="2">
    <location>
        <begin position="1"/>
        <end position="25"/>
    </location>
</feature>
<accession>A0A6L5XIW4</accession>
<dbReference type="Proteomes" id="UP000477488">
    <property type="component" value="Unassembled WGS sequence"/>
</dbReference>
<gene>
    <name evidence="3" type="ORF">FYJ44_03590</name>
</gene>
<evidence type="ECO:0000313" key="3">
    <source>
        <dbReference type="EMBL" id="MSS27143.1"/>
    </source>
</evidence>
<name>A0A6L5XIW4_9BACT</name>
<proteinExistence type="predicted"/>
<feature type="region of interest" description="Disordered" evidence="1">
    <location>
        <begin position="87"/>
        <end position="113"/>
    </location>
</feature>
<protein>
    <submittedName>
        <fullName evidence="3">Chemotaxis protein</fullName>
    </submittedName>
</protein>
<evidence type="ECO:0000256" key="1">
    <source>
        <dbReference type="SAM" id="MobiDB-lite"/>
    </source>
</evidence>
<feature type="chain" id="PRO_5027097599" evidence="2">
    <location>
        <begin position="26"/>
        <end position="113"/>
    </location>
</feature>
<organism evidence="3 4">
    <name type="scientific">Desulfovibrio porci</name>
    <dbReference type="NCBI Taxonomy" id="2605782"/>
    <lineage>
        <taxon>Bacteria</taxon>
        <taxon>Pseudomonadati</taxon>
        <taxon>Thermodesulfobacteriota</taxon>
        <taxon>Desulfovibrionia</taxon>
        <taxon>Desulfovibrionales</taxon>
        <taxon>Desulfovibrionaceae</taxon>
        <taxon>Desulfovibrio</taxon>
    </lineage>
</organism>
<comment type="caution">
    <text evidence="3">The sequence shown here is derived from an EMBL/GenBank/DDBJ whole genome shotgun (WGS) entry which is preliminary data.</text>
</comment>
<feature type="region of interest" description="Disordered" evidence="1">
    <location>
        <begin position="31"/>
        <end position="58"/>
    </location>
</feature>
<keyword evidence="2" id="KW-0732">Signal</keyword>
<dbReference type="AlphaFoldDB" id="A0A6L5XIW4"/>
<keyword evidence="4" id="KW-1185">Reference proteome</keyword>
<reference evidence="3 4" key="1">
    <citation type="submission" date="2019-09" db="EMBL/GenBank/DDBJ databases">
        <title>In-depth cultivation of the pig gut microbiome towards novel bacterial diversity and tailored functional studies.</title>
        <authorList>
            <person name="Wylensek D."/>
            <person name="Hitch T.C.A."/>
            <person name="Clavel T."/>
        </authorList>
    </citation>
    <scope>NUCLEOTIDE SEQUENCE [LARGE SCALE GENOMIC DNA]</scope>
    <source>
        <strain evidence="3 4">PG-178-WT-4</strain>
    </source>
</reference>
<sequence>MKVLAKKIRSATMAFAALALLAALAGCGPKDIGAGSSSDEERGALPPPAEQMRYPMTGTSNTQRMLYYYNRPDVMSRMQDWRISRFNRLTGGRPSPEDPAYRAVPKQRSPFRQ</sequence>
<dbReference type="PROSITE" id="PS51257">
    <property type="entry name" value="PROKAR_LIPOPROTEIN"/>
    <property type="match status" value="1"/>
</dbReference>
<dbReference type="RefSeq" id="WP_154509215.1">
    <property type="nucleotide sequence ID" value="NZ_DBFWWU010000195.1"/>
</dbReference>
<dbReference type="EMBL" id="VUMH01000002">
    <property type="protein sequence ID" value="MSS27143.1"/>
    <property type="molecule type" value="Genomic_DNA"/>
</dbReference>
<evidence type="ECO:0000256" key="2">
    <source>
        <dbReference type="SAM" id="SignalP"/>
    </source>
</evidence>